<dbReference type="InterPro" id="IPR017896">
    <property type="entry name" value="4Fe4S_Fe-S-bd"/>
</dbReference>
<dbReference type="SUPFAM" id="SSF51971">
    <property type="entry name" value="Nucleotide-binding domain"/>
    <property type="match status" value="2"/>
</dbReference>
<sequence length="482" mass="52500">MGFARGFLEIERQDPSKEPVEVRIKHFNEFISAFSDKTAINQAGRCMDCGIPFCSHACPLHNVMPEINQAVCEGNFALAYQLLSCSNNFPEITGRICPALCEEGCTLSLTNKAVSIKGIERKIADWAFAQGLVKAHSAEVKTGKKVAIVGSGPAALACAQELVRLGHQATIFEKNDRAGGLLRYGIPDFKLSKTLIDRRVRQLEREGVEFRLSTLVGNKTLEAGVHNDATQVVSADELLAQFDAVVLCPGSEVPRDLKLDGRELKGIYFALDFLIAQNRENNGDEANPIDVRGKQVVVIGGGETASDCIGTAIRKGATKVTQLDYHEKLPESVEVTDYFPYWQPKLRTSTSQQEGCTRRFACSTTKFTGKGTVDGVDTVQVKWGPKRKITPLPGTEDHIAADIVLIAMGYAHPSAALVQAFDLKTDARGNVLAPLNGENAYRTSHPRVFAAGDGRKGQSLVVYALSEGRQCAQQVDTYLRTL</sequence>
<keyword evidence="2" id="KW-0560">Oxidoreductase</keyword>
<dbReference type="SUPFAM" id="SSF46548">
    <property type="entry name" value="alpha-helical ferredoxin"/>
    <property type="match status" value="1"/>
</dbReference>
<proteinExistence type="predicted"/>
<gene>
    <name evidence="6" type="ORF">IAA31_00655</name>
</gene>
<dbReference type="AlphaFoldDB" id="A0A9E2NRD8"/>
<comment type="pathway">
    <text evidence="4">Amino-acid biosynthesis.</text>
</comment>
<dbReference type="PRINTS" id="PR00419">
    <property type="entry name" value="ADXRDTASE"/>
</dbReference>
<reference evidence="6" key="2">
    <citation type="submission" date="2021-04" db="EMBL/GenBank/DDBJ databases">
        <authorList>
            <person name="Gilroy R."/>
        </authorList>
    </citation>
    <scope>NUCLEOTIDE SEQUENCE</scope>
    <source>
        <strain evidence="6">687</strain>
    </source>
</reference>
<dbReference type="Gene3D" id="3.50.50.60">
    <property type="entry name" value="FAD/NAD(P)-binding domain"/>
    <property type="match status" value="2"/>
</dbReference>
<comment type="caution">
    <text evidence="6">The sequence shown here is derived from an EMBL/GenBank/DDBJ whole genome shotgun (WGS) entry which is preliminary data.</text>
</comment>
<dbReference type="GO" id="GO:0016639">
    <property type="term" value="F:oxidoreductase activity, acting on the CH-NH2 group of donors, NAD or NADP as acceptor"/>
    <property type="evidence" value="ECO:0007669"/>
    <property type="project" value="InterPro"/>
</dbReference>
<dbReference type="PANTHER" id="PTHR43100">
    <property type="entry name" value="GLUTAMATE SYNTHASE [NADPH] SMALL CHAIN"/>
    <property type="match status" value="1"/>
</dbReference>
<evidence type="ECO:0000313" key="7">
    <source>
        <dbReference type="Proteomes" id="UP000824150"/>
    </source>
</evidence>
<evidence type="ECO:0000259" key="5">
    <source>
        <dbReference type="PROSITE" id="PS51379"/>
    </source>
</evidence>
<dbReference type="NCBIfam" id="TIGR01317">
    <property type="entry name" value="GOGAT_sm_gam"/>
    <property type="match status" value="1"/>
</dbReference>
<dbReference type="EMBL" id="JAHLFG010000007">
    <property type="protein sequence ID" value="MBU3825992.1"/>
    <property type="molecule type" value="Genomic_DNA"/>
</dbReference>
<reference evidence="6" key="1">
    <citation type="journal article" date="2021" name="PeerJ">
        <title>Extensive microbial diversity within the chicken gut microbiome revealed by metagenomics and culture.</title>
        <authorList>
            <person name="Gilroy R."/>
            <person name="Ravi A."/>
            <person name="Getino M."/>
            <person name="Pursley I."/>
            <person name="Horton D.L."/>
            <person name="Alikhan N.F."/>
            <person name="Baker D."/>
            <person name="Gharbi K."/>
            <person name="Hall N."/>
            <person name="Watson M."/>
            <person name="Adriaenssens E.M."/>
            <person name="Foster-Nyarko E."/>
            <person name="Jarju S."/>
            <person name="Secka A."/>
            <person name="Antonio M."/>
            <person name="Oren A."/>
            <person name="Chaudhuri R.R."/>
            <person name="La Ragione R."/>
            <person name="Hildebrand F."/>
            <person name="Pallen M.J."/>
        </authorList>
    </citation>
    <scope>NUCLEOTIDE SEQUENCE</scope>
    <source>
        <strain evidence="6">687</strain>
    </source>
</reference>
<dbReference type="InterPro" id="IPR009051">
    <property type="entry name" value="Helical_ferredxn"/>
</dbReference>
<dbReference type="Gene3D" id="1.10.1060.10">
    <property type="entry name" value="Alpha-helical ferredoxin"/>
    <property type="match status" value="1"/>
</dbReference>
<feature type="domain" description="4Fe-4S ferredoxin-type" evidence="5">
    <location>
        <begin position="36"/>
        <end position="70"/>
    </location>
</feature>
<dbReference type="PANTHER" id="PTHR43100:SF1">
    <property type="entry name" value="GLUTAMATE SYNTHASE [NADPH] SMALL CHAIN"/>
    <property type="match status" value="1"/>
</dbReference>
<dbReference type="Proteomes" id="UP000824150">
    <property type="component" value="Unassembled WGS sequence"/>
</dbReference>
<evidence type="ECO:0000256" key="1">
    <source>
        <dbReference type="ARBA" id="ARBA00022605"/>
    </source>
</evidence>
<dbReference type="PROSITE" id="PS51379">
    <property type="entry name" value="4FE4S_FER_2"/>
    <property type="match status" value="1"/>
</dbReference>
<name>A0A9E2NRD8_9GAMM</name>
<dbReference type="InterPro" id="IPR051394">
    <property type="entry name" value="Glutamate_Synthase"/>
</dbReference>
<dbReference type="InterPro" id="IPR036188">
    <property type="entry name" value="FAD/NAD-bd_sf"/>
</dbReference>
<dbReference type="GO" id="GO:0006537">
    <property type="term" value="P:glutamate biosynthetic process"/>
    <property type="evidence" value="ECO:0007669"/>
    <property type="project" value="UniProtKB-KW"/>
</dbReference>
<dbReference type="InterPro" id="IPR006005">
    <property type="entry name" value="Glut_synth_ssu1"/>
</dbReference>
<evidence type="ECO:0000313" key="6">
    <source>
        <dbReference type="EMBL" id="MBU3825992.1"/>
    </source>
</evidence>
<dbReference type="GO" id="GO:0051536">
    <property type="term" value="F:iron-sulfur cluster binding"/>
    <property type="evidence" value="ECO:0007669"/>
    <property type="project" value="InterPro"/>
</dbReference>
<keyword evidence="1" id="KW-0028">Amino-acid biosynthesis</keyword>
<evidence type="ECO:0000256" key="4">
    <source>
        <dbReference type="ARBA" id="ARBA00029440"/>
    </source>
</evidence>
<accession>A0A9E2NRD8</accession>
<dbReference type="Pfam" id="PF07992">
    <property type="entry name" value="Pyr_redox_2"/>
    <property type="match status" value="1"/>
</dbReference>
<dbReference type="Pfam" id="PF14691">
    <property type="entry name" value="Fer4_20"/>
    <property type="match status" value="1"/>
</dbReference>
<organism evidence="6 7">
    <name type="scientific">Candidatus Anaerobiospirillum merdipullorum</name>
    <dbReference type="NCBI Taxonomy" id="2838450"/>
    <lineage>
        <taxon>Bacteria</taxon>
        <taxon>Pseudomonadati</taxon>
        <taxon>Pseudomonadota</taxon>
        <taxon>Gammaproteobacteria</taxon>
        <taxon>Aeromonadales</taxon>
        <taxon>Succinivibrionaceae</taxon>
        <taxon>Anaerobiospirillum</taxon>
    </lineage>
</organism>
<evidence type="ECO:0000256" key="2">
    <source>
        <dbReference type="ARBA" id="ARBA00023002"/>
    </source>
</evidence>
<evidence type="ECO:0000256" key="3">
    <source>
        <dbReference type="ARBA" id="ARBA00023164"/>
    </source>
</evidence>
<dbReference type="InterPro" id="IPR023753">
    <property type="entry name" value="FAD/NAD-binding_dom"/>
</dbReference>
<dbReference type="InterPro" id="IPR028261">
    <property type="entry name" value="DPD_II"/>
</dbReference>
<protein>
    <submittedName>
        <fullName evidence="6">Glutamate synthase subunit beta</fullName>
    </submittedName>
</protein>
<keyword evidence="3" id="KW-0314">Glutamate biosynthesis</keyword>